<evidence type="ECO:0000313" key="11">
    <source>
        <dbReference type="EMBL" id="KAK0397771.1"/>
    </source>
</evidence>
<comment type="subcellular location">
    <subcellularLocation>
        <location evidence="1">Endoplasmic reticulum membrane</location>
        <topology evidence="1">Multi-pass membrane protein</topology>
    </subcellularLocation>
</comment>
<evidence type="ECO:0000256" key="7">
    <source>
        <dbReference type="ARBA" id="ARBA00022989"/>
    </source>
</evidence>
<evidence type="ECO:0000313" key="12">
    <source>
        <dbReference type="Proteomes" id="UP001175271"/>
    </source>
</evidence>
<dbReference type="GO" id="GO:0016255">
    <property type="term" value="P:attachment of GPI anchor to protein"/>
    <property type="evidence" value="ECO:0007669"/>
    <property type="project" value="InterPro"/>
</dbReference>
<evidence type="ECO:0000256" key="6">
    <source>
        <dbReference type="ARBA" id="ARBA00022824"/>
    </source>
</evidence>
<dbReference type="GO" id="GO:0006506">
    <property type="term" value="P:GPI anchor biosynthetic process"/>
    <property type="evidence" value="ECO:0007669"/>
    <property type="project" value="UniProtKB-KW"/>
</dbReference>
<accession>A0AA39LHE1</accession>
<evidence type="ECO:0000256" key="5">
    <source>
        <dbReference type="ARBA" id="ARBA00022692"/>
    </source>
</evidence>
<evidence type="ECO:0000256" key="2">
    <source>
        <dbReference type="ARBA" id="ARBA00004687"/>
    </source>
</evidence>
<keyword evidence="6" id="KW-0256">Endoplasmic reticulum</keyword>
<dbReference type="Proteomes" id="UP001175271">
    <property type="component" value="Unassembled WGS sequence"/>
</dbReference>
<evidence type="ECO:0008006" key="13">
    <source>
        <dbReference type="Google" id="ProtNLM"/>
    </source>
</evidence>
<keyword evidence="12" id="KW-1185">Reference proteome</keyword>
<evidence type="ECO:0000256" key="1">
    <source>
        <dbReference type="ARBA" id="ARBA00004477"/>
    </source>
</evidence>
<evidence type="ECO:0000256" key="4">
    <source>
        <dbReference type="ARBA" id="ARBA00022502"/>
    </source>
</evidence>
<keyword evidence="5 10" id="KW-0812">Transmembrane</keyword>
<dbReference type="InterPro" id="IPR019540">
    <property type="entry name" value="PtdIno-glycan_biosynth_class_S"/>
</dbReference>
<dbReference type="PANTHER" id="PTHR21072:SF13">
    <property type="entry name" value="GPI TRANSAMIDASE COMPONENT PIG-S"/>
    <property type="match status" value="1"/>
</dbReference>
<dbReference type="AlphaFoldDB" id="A0AA39LHE1"/>
<keyword evidence="7 10" id="KW-1133">Transmembrane helix</keyword>
<evidence type="ECO:0000256" key="9">
    <source>
        <dbReference type="ARBA" id="ARBA00023180"/>
    </source>
</evidence>
<proteinExistence type="inferred from homology"/>
<keyword evidence="9" id="KW-0325">Glycoprotein</keyword>
<dbReference type="Pfam" id="PF10510">
    <property type="entry name" value="PIG-S"/>
    <property type="match status" value="1"/>
</dbReference>
<evidence type="ECO:0000256" key="8">
    <source>
        <dbReference type="ARBA" id="ARBA00023136"/>
    </source>
</evidence>
<feature type="transmembrane region" description="Helical" evidence="10">
    <location>
        <begin position="148"/>
        <end position="170"/>
    </location>
</feature>
<dbReference type="GO" id="GO:0042765">
    <property type="term" value="C:GPI-anchor transamidase complex"/>
    <property type="evidence" value="ECO:0007669"/>
    <property type="project" value="InterPro"/>
</dbReference>
<organism evidence="11 12">
    <name type="scientific">Steinernema hermaphroditum</name>
    <dbReference type="NCBI Taxonomy" id="289476"/>
    <lineage>
        <taxon>Eukaryota</taxon>
        <taxon>Metazoa</taxon>
        <taxon>Ecdysozoa</taxon>
        <taxon>Nematoda</taxon>
        <taxon>Chromadorea</taxon>
        <taxon>Rhabditida</taxon>
        <taxon>Tylenchina</taxon>
        <taxon>Panagrolaimomorpha</taxon>
        <taxon>Strongyloidoidea</taxon>
        <taxon>Steinernematidae</taxon>
        <taxon>Steinernema</taxon>
    </lineage>
</organism>
<comment type="pathway">
    <text evidence="2">Glycolipid biosynthesis; glycosylphosphatidylinositol-anchor biosynthesis.</text>
</comment>
<name>A0AA39LHE1_9BILA</name>
<keyword evidence="4" id="KW-0337">GPI-anchor biosynthesis</keyword>
<reference evidence="11" key="1">
    <citation type="submission" date="2023-06" db="EMBL/GenBank/DDBJ databases">
        <title>Genomic analysis of the entomopathogenic nematode Steinernema hermaphroditum.</title>
        <authorList>
            <person name="Schwarz E.M."/>
            <person name="Heppert J.K."/>
            <person name="Baniya A."/>
            <person name="Schwartz H.T."/>
            <person name="Tan C.-H."/>
            <person name="Antoshechkin I."/>
            <person name="Sternberg P.W."/>
            <person name="Goodrich-Blair H."/>
            <person name="Dillman A.R."/>
        </authorList>
    </citation>
    <scope>NUCLEOTIDE SEQUENCE</scope>
    <source>
        <strain evidence="11">PS9179</strain>
        <tissue evidence="11">Whole animal</tissue>
    </source>
</reference>
<protein>
    <recommendedName>
        <fullName evidence="13">GPI transamidase component PIG-S</fullName>
    </recommendedName>
</protein>
<gene>
    <name evidence="11" type="ORF">QR680_002260</name>
</gene>
<dbReference type="PANTHER" id="PTHR21072">
    <property type="entry name" value="GPI TRANSAMIDASE COMPONENT PIG-S"/>
    <property type="match status" value="1"/>
</dbReference>
<sequence>MNTPKMPLLLLLLRGEESFHRKSLMKIQVLLGMDSELDAVYSKNPSPVSNWEIERLKLRSFVDNTMRCISSVEAIHQLTRNIATLAVSNYVSQLVNSSVEFLDDGVSKMFRDGVISLDSVLKARFLADKFINEPSLLGLLHFSYDMKLAVYLPLAFPILMPVASSILAVVKRLIYDTQKQ</sequence>
<dbReference type="EMBL" id="JAUCMV010000005">
    <property type="protein sequence ID" value="KAK0397771.1"/>
    <property type="molecule type" value="Genomic_DNA"/>
</dbReference>
<comment type="similarity">
    <text evidence="3">Belongs to the PIGS family.</text>
</comment>
<keyword evidence="8 10" id="KW-0472">Membrane</keyword>
<evidence type="ECO:0000256" key="3">
    <source>
        <dbReference type="ARBA" id="ARBA00005316"/>
    </source>
</evidence>
<evidence type="ECO:0000256" key="10">
    <source>
        <dbReference type="SAM" id="Phobius"/>
    </source>
</evidence>
<comment type="caution">
    <text evidence="11">The sequence shown here is derived from an EMBL/GenBank/DDBJ whole genome shotgun (WGS) entry which is preliminary data.</text>
</comment>